<reference evidence="2" key="1">
    <citation type="journal article" date="2019" name="bioRxiv">
        <title>The Genome of the Zebra Mussel, Dreissena polymorpha: A Resource for Invasive Species Research.</title>
        <authorList>
            <person name="McCartney M.A."/>
            <person name="Auch B."/>
            <person name="Kono T."/>
            <person name="Mallez S."/>
            <person name="Zhang Y."/>
            <person name="Obille A."/>
            <person name="Becker A."/>
            <person name="Abrahante J.E."/>
            <person name="Garbe J."/>
            <person name="Badalamenti J.P."/>
            <person name="Herman A."/>
            <person name="Mangelson H."/>
            <person name="Liachko I."/>
            <person name="Sullivan S."/>
            <person name="Sone E.D."/>
            <person name="Koren S."/>
            <person name="Silverstein K.A.T."/>
            <person name="Beckman K.B."/>
            <person name="Gohl D.M."/>
        </authorList>
    </citation>
    <scope>NUCLEOTIDE SEQUENCE</scope>
    <source>
        <strain evidence="2">Duluth1</strain>
        <tissue evidence="2">Whole animal</tissue>
    </source>
</reference>
<feature type="region of interest" description="Disordered" evidence="1">
    <location>
        <begin position="39"/>
        <end position="78"/>
    </location>
</feature>
<evidence type="ECO:0000313" key="2">
    <source>
        <dbReference type="EMBL" id="KAH3730917.1"/>
    </source>
</evidence>
<gene>
    <name evidence="2" type="ORF">DPMN_056918</name>
</gene>
<evidence type="ECO:0000313" key="3">
    <source>
        <dbReference type="Proteomes" id="UP000828390"/>
    </source>
</evidence>
<name>A0A9D4HRY7_DREPO</name>
<proteinExistence type="predicted"/>
<feature type="compositionally biased region" description="Basic and acidic residues" evidence="1">
    <location>
        <begin position="55"/>
        <end position="68"/>
    </location>
</feature>
<organism evidence="2 3">
    <name type="scientific">Dreissena polymorpha</name>
    <name type="common">Zebra mussel</name>
    <name type="synonym">Mytilus polymorpha</name>
    <dbReference type="NCBI Taxonomy" id="45954"/>
    <lineage>
        <taxon>Eukaryota</taxon>
        <taxon>Metazoa</taxon>
        <taxon>Spiralia</taxon>
        <taxon>Lophotrochozoa</taxon>
        <taxon>Mollusca</taxon>
        <taxon>Bivalvia</taxon>
        <taxon>Autobranchia</taxon>
        <taxon>Heteroconchia</taxon>
        <taxon>Euheterodonta</taxon>
        <taxon>Imparidentia</taxon>
        <taxon>Neoheterodontei</taxon>
        <taxon>Myida</taxon>
        <taxon>Dreissenoidea</taxon>
        <taxon>Dreissenidae</taxon>
        <taxon>Dreissena</taxon>
    </lineage>
</organism>
<protein>
    <submittedName>
        <fullName evidence="2">Uncharacterized protein</fullName>
    </submittedName>
</protein>
<reference evidence="2" key="2">
    <citation type="submission" date="2020-11" db="EMBL/GenBank/DDBJ databases">
        <authorList>
            <person name="McCartney M.A."/>
            <person name="Auch B."/>
            <person name="Kono T."/>
            <person name="Mallez S."/>
            <person name="Becker A."/>
            <person name="Gohl D.M."/>
            <person name="Silverstein K.A.T."/>
            <person name="Koren S."/>
            <person name="Bechman K.B."/>
            <person name="Herman A."/>
            <person name="Abrahante J.E."/>
            <person name="Garbe J."/>
        </authorList>
    </citation>
    <scope>NUCLEOTIDE SEQUENCE</scope>
    <source>
        <strain evidence="2">Duluth1</strain>
        <tissue evidence="2">Whole animal</tissue>
    </source>
</reference>
<accession>A0A9D4HRY7</accession>
<feature type="compositionally biased region" description="Basic residues" evidence="1">
    <location>
        <begin position="69"/>
        <end position="78"/>
    </location>
</feature>
<sequence>MQETLNDHHTSISIGGKPISNLRFADNIVLMCGTNCISSTDTRKSRSMRNGGQHGEVEDNGEQHDQHQCRHHHARRGE</sequence>
<dbReference type="Proteomes" id="UP000828390">
    <property type="component" value="Unassembled WGS sequence"/>
</dbReference>
<keyword evidence="3" id="KW-1185">Reference proteome</keyword>
<evidence type="ECO:0000256" key="1">
    <source>
        <dbReference type="SAM" id="MobiDB-lite"/>
    </source>
</evidence>
<dbReference type="AlphaFoldDB" id="A0A9D4HRY7"/>
<comment type="caution">
    <text evidence="2">The sequence shown here is derived from an EMBL/GenBank/DDBJ whole genome shotgun (WGS) entry which is preliminary data.</text>
</comment>
<dbReference type="EMBL" id="JAIWYP010000012">
    <property type="protein sequence ID" value="KAH3730917.1"/>
    <property type="molecule type" value="Genomic_DNA"/>
</dbReference>